<organism evidence="2 3">
    <name type="scientific">Steinernema glaseri</name>
    <dbReference type="NCBI Taxonomy" id="37863"/>
    <lineage>
        <taxon>Eukaryota</taxon>
        <taxon>Metazoa</taxon>
        <taxon>Ecdysozoa</taxon>
        <taxon>Nematoda</taxon>
        <taxon>Chromadorea</taxon>
        <taxon>Rhabditida</taxon>
        <taxon>Tylenchina</taxon>
        <taxon>Panagrolaimomorpha</taxon>
        <taxon>Strongyloidoidea</taxon>
        <taxon>Steinernematidae</taxon>
        <taxon>Steinernema</taxon>
    </lineage>
</organism>
<keyword evidence="2" id="KW-1185">Reference proteome</keyword>
<protein>
    <submittedName>
        <fullName evidence="3">Acylphosphatase-like domain-containing protein</fullName>
    </submittedName>
</protein>
<keyword evidence="1" id="KW-0472">Membrane</keyword>
<dbReference type="Proteomes" id="UP000095287">
    <property type="component" value="Unplaced"/>
</dbReference>
<proteinExistence type="predicted"/>
<name>A0A1I7Z0B2_9BILA</name>
<keyword evidence="1" id="KW-1133">Transmembrane helix</keyword>
<dbReference type="AlphaFoldDB" id="A0A1I7Z0B2"/>
<accession>A0A1I7Z0B2</accession>
<evidence type="ECO:0000313" key="2">
    <source>
        <dbReference type="Proteomes" id="UP000095287"/>
    </source>
</evidence>
<feature type="transmembrane region" description="Helical" evidence="1">
    <location>
        <begin position="20"/>
        <end position="37"/>
    </location>
</feature>
<keyword evidence="1" id="KW-0812">Transmembrane</keyword>
<reference evidence="3" key="1">
    <citation type="submission" date="2016-11" db="UniProtKB">
        <authorList>
            <consortium name="WormBaseParasite"/>
        </authorList>
    </citation>
    <scope>IDENTIFICATION</scope>
</reference>
<sequence length="140" mass="15421">MWSSLYNLALLNPITAPGRLLAVFNICLLLLTAMHKLRHHQPVPSHGPTEEHRLEVLQESGEQLTLKAVVENVIDRNNLRSRHMSLFGWVKKAGTRTDANYDDIVLHGATYDMFTTVGAAANVVCFPSSEDGGSPVFPGN</sequence>
<evidence type="ECO:0000313" key="3">
    <source>
        <dbReference type="WBParaSite" id="L893_g21528.t1"/>
    </source>
</evidence>
<dbReference type="WBParaSite" id="L893_g21528.t1">
    <property type="protein sequence ID" value="L893_g21528.t1"/>
    <property type="gene ID" value="L893_g21528"/>
</dbReference>
<evidence type="ECO:0000256" key="1">
    <source>
        <dbReference type="SAM" id="Phobius"/>
    </source>
</evidence>